<comment type="caution">
    <text evidence="1">The sequence shown here is derived from an EMBL/GenBank/DDBJ whole genome shotgun (WGS) entry which is preliminary data.</text>
</comment>
<organism evidence="1 2">
    <name type="scientific">Pedobacter africanus</name>
    <dbReference type="NCBI Taxonomy" id="151894"/>
    <lineage>
        <taxon>Bacteria</taxon>
        <taxon>Pseudomonadati</taxon>
        <taxon>Bacteroidota</taxon>
        <taxon>Sphingobacteriia</taxon>
        <taxon>Sphingobacteriales</taxon>
        <taxon>Sphingobacteriaceae</taxon>
        <taxon>Pedobacter</taxon>
    </lineage>
</organism>
<dbReference type="EMBL" id="JAVDTF010000007">
    <property type="protein sequence ID" value="MDR6786646.1"/>
    <property type="molecule type" value="Genomic_DNA"/>
</dbReference>
<evidence type="ECO:0000313" key="1">
    <source>
        <dbReference type="EMBL" id="MDR6786646.1"/>
    </source>
</evidence>
<protein>
    <submittedName>
        <fullName evidence="1">Repeat protein (TIGR01451 family)</fullName>
    </submittedName>
</protein>
<name>A0ACC6L5L2_9SPHI</name>
<gene>
    <name evidence="1" type="ORF">J2X78_005241</name>
</gene>
<evidence type="ECO:0000313" key="2">
    <source>
        <dbReference type="Proteomes" id="UP001246858"/>
    </source>
</evidence>
<dbReference type="Proteomes" id="UP001246858">
    <property type="component" value="Unassembled WGS sequence"/>
</dbReference>
<feature type="non-terminal residue" evidence="1">
    <location>
        <position position="962"/>
    </location>
</feature>
<reference evidence="1" key="1">
    <citation type="submission" date="2023-07" db="EMBL/GenBank/DDBJ databases">
        <title>Sorghum-associated microbial communities from plants grown in Nebraska, USA.</title>
        <authorList>
            <person name="Schachtman D."/>
        </authorList>
    </citation>
    <scope>NUCLEOTIDE SEQUENCE</scope>
    <source>
        <strain evidence="1">2697</strain>
    </source>
</reference>
<keyword evidence="2" id="KW-1185">Reference proteome</keyword>
<accession>A0ACC6L5L2</accession>
<sequence length="962" mass="100851">MRHSTKFYYVSYLLICLLFAAQFSYADGSKDLYPGGKTGRRAYLRAYTSLSGNWPFANDGIHYVYAKVGEVITLASSAQNTGGNSRIRLFAPSGIQVINNTTDGQIANRAAELAGPRFVGQGAGGNRYLPIYHTVTTEGIYRVEFVARGTTDPGTSYNADANWTEANDAGIRAWDVSVINTTNDDFISGRTYVNVLNLTNGLTSPNSTGFEGILHILTKDGYTYRVNNNGNNGLYFTFLVNNNGFLNPSTQEPIYKSLNTTTGLSGQIHDPNTADNSKQITQKLFYALPANDLPTTASGAVPGNNTWLKNTIVLPEVTDVKLVGVDGTVGQVSNRGGYIRFSAGTQGNVAILIESTDNPVAFAPRTITGFAISGVNNVLWDGKDGLGVSMPAGNVPAKVTISLQGAEVHFPFFDMEYNRLGTIIELLDHNNLNNVVSDLVYWNDTGISAPSSGSSPTPINNSQLAPGNSTGISSNSNGHIWGVGGSGTGGLFGDNRSIDTWTFIKGANAEIVSTLVVKIADLKISEITPNKTAIVPGDNITYTVKVKNDGPSNVEGAPFTFVIPTGFNPQSFTFSGNGCGTEALALSYDAATRTYSSRLDLPNGCEITYNVTVSVTNTAVAGNQQVTATILRPNDVTDPDATSNITPIVPPTDPYVECANNGLGVACNNILNNTNVVFTNIPSSPSMRLTKTGTYADSNSDGKVNVGDQINYTFKVENTGNVSLTGISISDPKVTVIGGPISLAPNAVDNTSFTAVYTLTQADIDKGGVYNLATATGKDPLNNSVSDESESGNAAGGTPGVPPVDPACPACTITPLPSSPSMRLTKTGTYADSNSDGKVNVGDQINYTFKVENTGNVSLTGISISDPKVTVIGGPVNLAPNAVDNTSFTAVYTLTQADIDKGGVYNLATATGKDPLNNSVSDESESGNAAGGTPGVPPVDPACPACTITPLPSSPSMRLTKT</sequence>
<proteinExistence type="predicted"/>